<keyword evidence="5 6" id="KW-0342">GTP-binding</keyword>
<organism evidence="11 12">
    <name type="scientific">Geomicrobium sediminis</name>
    <dbReference type="NCBI Taxonomy" id="1347788"/>
    <lineage>
        <taxon>Bacteria</taxon>
        <taxon>Bacillati</taxon>
        <taxon>Bacillota</taxon>
        <taxon>Bacilli</taxon>
        <taxon>Bacillales</taxon>
        <taxon>Geomicrobium</taxon>
    </lineage>
</organism>
<dbReference type="InterPro" id="IPR030388">
    <property type="entry name" value="G_ERA_dom"/>
</dbReference>
<keyword evidence="3 6" id="KW-0547">Nucleotide-binding</keyword>
<keyword evidence="4 6" id="KW-0694">RNA-binding</keyword>
<dbReference type="EMBL" id="JAFBEC010000008">
    <property type="protein sequence ID" value="MBM7633751.1"/>
    <property type="molecule type" value="Genomic_DNA"/>
</dbReference>
<evidence type="ECO:0000256" key="2">
    <source>
        <dbReference type="ARBA" id="ARBA00020484"/>
    </source>
</evidence>
<keyword evidence="6" id="KW-0472">Membrane</keyword>
<comment type="caution">
    <text evidence="11">The sequence shown here is derived from an EMBL/GenBank/DDBJ whole genome shotgun (WGS) entry which is preliminary data.</text>
</comment>
<evidence type="ECO:0000256" key="7">
    <source>
        <dbReference type="PROSITE-ProRule" id="PRU01050"/>
    </source>
</evidence>
<dbReference type="CDD" id="cd22534">
    <property type="entry name" value="KH-II_Era"/>
    <property type="match status" value="1"/>
</dbReference>
<dbReference type="NCBIfam" id="TIGR00436">
    <property type="entry name" value="era"/>
    <property type="match status" value="1"/>
</dbReference>
<dbReference type="RefSeq" id="WP_042359479.1">
    <property type="nucleotide sequence ID" value="NZ_JAFBEC010000008.1"/>
</dbReference>
<dbReference type="NCBIfam" id="TIGR00231">
    <property type="entry name" value="small_GTP"/>
    <property type="match status" value="1"/>
</dbReference>
<evidence type="ECO:0000256" key="4">
    <source>
        <dbReference type="ARBA" id="ARBA00022884"/>
    </source>
</evidence>
<dbReference type="InterPro" id="IPR009019">
    <property type="entry name" value="KH_sf_prok-type"/>
</dbReference>
<comment type="function">
    <text evidence="6">An essential GTPase that binds both GDP and GTP, with rapid nucleotide exchange. Plays a role in 16S rRNA processing and 30S ribosomal subunit biogenesis and possibly also in cell cycle regulation and energy metabolism.</text>
</comment>
<dbReference type="Gene3D" id="3.30.300.20">
    <property type="match status" value="1"/>
</dbReference>
<evidence type="ECO:0000259" key="10">
    <source>
        <dbReference type="PROSITE" id="PS51713"/>
    </source>
</evidence>
<evidence type="ECO:0000259" key="9">
    <source>
        <dbReference type="PROSITE" id="PS50823"/>
    </source>
</evidence>
<keyword evidence="12" id="KW-1185">Reference proteome</keyword>
<dbReference type="PRINTS" id="PR00326">
    <property type="entry name" value="GTP1OBG"/>
</dbReference>
<sequence>MNKNNQFKSGFVSLIGRPNAGKSTLLNQVIGQKIAIMSDKPQTTRNKIQAVYTTENEQLVFLDTPGVHKPKHKLGEFMVNQALDTLKEVDVVLFFIDVAEPFGKGEEFILESLKKIQTPVFLVMNKIDKVHPEQLLERIEEYRHHYDFKEIIPISALEGQNVPVLVENLVKYMPEGPQYYPDEQITDHPERFIIAELIREKVLYHTRDEIPHSVAVVIDQVKERPDRKTYVQATIVVERNSQKGIVIGKRGAMLKQVGQEARKDIRKLLGTDVFLELWVKVQKDWRNKARFLNEQGYSNRE</sequence>
<keyword evidence="6" id="KW-0963">Cytoplasm</keyword>
<dbReference type="Pfam" id="PF01926">
    <property type="entry name" value="MMR_HSR1"/>
    <property type="match status" value="1"/>
</dbReference>
<dbReference type="PANTHER" id="PTHR42698">
    <property type="entry name" value="GTPASE ERA"/>
    <property type="match status" value="1"/>
</dbReference>
<evidence type="ECO:0000256" key="8">
    <source>
        <dbReference type="RuleBase" id="RU003761"/>
    </source>
</evidence>
<evidence type="ECO:0000256" key="1">
    <source>
        <dbReference type="ARBA" id="ARBA00007921"/>
    </source>
</evidence>
<dbReference type="SUPFAM" id="SSF52540">
    <property type="entry name" value="P-loop containing nucleoside triphosphate hydrolases"/>
    <property type="match status" value="1"/>
</dbReference>
<dbReference type="Proteomes" id="UP000741863">
    <property type="component" value="Unassembled WGS sequence"/>
</dbReference>
<dbReference type="InterPro" id="IPR005225">
    <property type="entry name" value="Small_GTP-bd"/>
</dbReference>
<keyword evidence="6" id="KW-0699">rRNA-binding</keyword>
<dbReference type="InterPro" id="IPR005662">
    <property type="entry name" value="GTPase_Era-like"/>
</dbReference>
<evidence type="ECO:0000256" key="5">
    <source>
        <dbReference type="ARBA" id="ARBA00023134"/>
    </source>
</evidence>
<gene>
    <name evidence="6" type="primary">era</name>
    <name evidence="11" type="ORF">JOD17_002847</name>
</gene>
<keyword evidence="6" id="KW-1003">Cell membrane</keyword>
<feature type="binding site" evidence="6">
    <location>
        <begin position="16"/>
        <end position="23"/>
    </location>
    <ligand>
        <name>GTP</name>
        <dbReference type="ChEBI" id="CHEBI:37565"/>
    </ligand>
</feature>
<dbReference type="Pfam" id="PF07650">
    <property type="entry name" value="KH_2"/>
    <property type="match status" value="1"/>
</dbReference>
<keyword evidence="6" id="KW-0690">Ribosome biogenesis</keyword>
<accession>A0ABS2PF67</accession>
<evidence type="ECO:0000256" key="6">
    <source>
        <dbReference type="HAMAP-Rule" id="MF_00367"/>
    </source>
</evidence>
<name>A0ABS2PF67_9BACL</name>
<feature type="region of interest" description="G3" evidence="7">
    <location>
        <begin position="63"/>
        <end position="66"/>
    </location>
</feature>
<dbReference type="Gene3D" id="3.40.50.300">
    <property type="entry name" value="P-loop containing nucleotide triphosphate hydrolases"/>
    <property type="match status" value="1"/>
</dbReference>
<dbReference type="InterPro" id="IPR006073">
    <property type="entry name" value="GTP-bd"/>
</dbReference>
<dbReference type="PROSITE" id="PS50823">
    <property type="entry name" value="KH_TYPE_2"/>
    <property type="match status" value="1"/>
</dbReference>
<dbReference type="SUPFAM" id="SSF54814">
    <property type="entry name" value="Prokaryotic type KH domain (KH-domain type II)"/>
    <property type="match status" value="1"/>
</dbReference>
<feature type="binding site" evidence="6">
    <location>
        <begin position="63"/>
        <end position="67"/>
    </location>
    <ligand>
        <name>GTP</name>
        <dbReference type="ChEBI" id="CHEBI:37565"/>
    </ligand>
</feature>
<comment type="subunit">
    <text evidence="6">Monomer.</text>
</comment>
<feature type="region of interest" description="G1" evidence="7">
    <location>
        <begin position="16"/>
        <end position="23"/>
    </location>
</feature>
<feature type="domain" description="Era-type G" evidence="10">
    <location>
        <begin position="8"/>
        <end position="175"/>
    </location>
</feature>
<evidence type="ECO:0000256" key="3">
    <source>
        <dbReference type="ARBA" id="ARBA00022741"/>
    </source>
</evidence>
<feature type="domain" description="KH type-2" evidence="9">
    <location>
        <begin position="206"/>
        <end position="283"/>
    </location>
</feature>
<dbReference type="PANTHER" id="PTHR42698:SF1">
    <property type="entry name" value="GTPASE ERA, MITOCHONDRIAL"/>
    <property type="match status" value="1"/>
</dbReference>
<dbReference type="HAMAP" id="MF_00367">
    <property type="entry name" value="GTPase_Era"/>
    <property type="match status" value="1"/>
</dbReference>
<proteinExistence type="inferred from homology"/>
<dbReference type="PROSITE" id="PS51713">
    <property type="entry name" value="G_ERA"/>
    <property type="match status" value="1"/>
</dbReference>
<feature type="region of interest" description="G2" evidence="7">
    <location>
        <begin position="42"/>
        <end position="46"/>
    </location>
</feature>
<comment type="similarity">
    <text evidence="1 6 7 8">Belongs to the TRAFAC class TrmE-Era-EngA-EngB-Septin-like GTPase superfamily. Era GTPase family.</text>
</comment>
<evidence type="ECO:0000313" key="12">
    <source>
        <dbReference type="Proteomes" id="UP000741863"/>
    </source>
</evidence>
<feature type="region of interest" description="G5" evidence="7">
    <location>
        <begin position="154"/>
        <end position="156"/>
    </location>
</feature>
<dbReference type="CDD" id="cd04163">
    <property type="entry name" value="Era"/>
    <property type="match status" value="1"/>
</dbReference>
<dbReference type="InterPro" id="IPR027417">
    <property type="entry name" value="P-loop_NTPase"/>
</dbReference>
<comment type="subcellular location">
    <subcellularLocation>
        <location evidence="6">Cytoplasm</location>
    </subcellularLocation>
    <subcellularLocation>
        <location evidence="6">Cell membrane</location>
        <topology evidence="6">Peripheral membrane protein</topology>
    </subcellularLocation>
</comment>
<feature type="region of interest" description="G4" evidence="7">
    <location>
        <begin position="125"/>
        <end position="128"/>
    </location>
</feature>
<evidence type="ECO:0000313" key="11">
    <source>
        <dbReference type="EMBL" id="MBM7633751.1"/>
    </source>
</evidence>
<protein>
    <recommendedName>
        <fullName evidence="2 6">GTPase Era</fullName>
    </recommendedName>
</protein>
<reference evidence="11 12" key="1">
    <citation type="submission" date="2021-01" db="EMBL/GenBank/DDBJ databases">
        <title>Genomic Encyclopedia of Type Strains, Phase IV (KMG-IV): sequencing the most valuable type-strain genomes for metagenomic binning, comparative biology and taxonomic classification.</title>
        <authorList>
            <person name="Goeker M."/>
        </authorList>
    </citation>
    <scope>NUCLEOTIDE SEQUENCE [LARGE SCALE GENOMIC DNA]</scope>
    <source>
        <strain evidence="11 12">DSM 25540</strain>
    </source>
</reference>
<feature type="binding site" evidence="6">
    <location>
        <begin position="125"/>
        <end position="128"/>
    </location>
    <ligand>
        <name>GTP</name>
        <dbReference type="ChEBI" id="CHEBI:37565"/>
    </ligand>
</feature>
<dbReference type="NCBIfam" id="NF000908">
    <property type="entry name" value="PRK00089.1"/>
    <property type="match status" value="1"/>
</dbReference>
<dbReference type="InterPro" id="IPR004044">
    <property type="entry name" value="KH_dom_type_2"/>
</dbReference>
<dbReference type="InterPro" id="IPR015946">
    <property type="entry name" value="KH_dom-like_a/b"/>
</dbReference>